<evidence type="ECO:0000256" key="11">
    <source>
        <dbReference type="ARBA" id="ARBA00022777"/>
    </source>
</evidence>
<dbReference type="Proteomes" id="UP000007752">
    <property type="component" value="Chromosome 3"/>
</dbReference>
<evidence type="ECO:0000256" key="18">
    <source>
        <dbReference type="SAM" id="Phobius"/>
    </source>
</evidence>
<dbReference type="Gene3D" id="2.60.120.200">
    <property type="match status" value="1"/>
</dbReference>
<keyword evidence="14 18" id="KW-0472">Membrane</keyword>
<dbReference type="InterPro" id="IPR017441">
    <property type="entry name" value="Protein_kinase_ATP_BS"/>
</dbReference>
<dbReference type="PANTHER" id="PTHR27007">
    <property type="match status" value="1"/>
</dbReference>
<gene>
    <name evidence="20" type="ORF">OsJ_12752</name>
</gene>
<evidence type="ECO:0000313" key="20">
    <source>
        <dbReference type="EMBL" id="EAZ28732.1"/>
    </source>
</evidence>
<dbReference type="InterPro" id="IPR011009">
    <property type="entry name" value="Kinase-like_dom_sf"/>
</dbReference>
<organism evidence="20">
    <name type="scientific">Oryza sativa subsp. japonica</name>
    <name type="common">Rice</name>
    <dbReference type="NCBI Taxonomy" id="39947"/>
    <lineage>
        <taxon>Eukaryota</taxon>
        <taxon>Viridiplantae</taxon>
        <taxon>Streptophyta</taxon>
        <taxon>Embryophyta</taxon>
        <taxon>Tracheophyta</taxon>
        <taxon>Spermatophyta</taxon>
        <taxon>Magnoliopsida</taxon>
        <taxon>Liliopsida</taxon>
        <taxon>Poales</taxon>
        <taxon>Poaceae</taxon>
        <taxon>BOP clade</taxon>
        <taxon>Oryzoideae</taxon>
        <taxon>Oryzeae</taxon>
        <taxon>Oryzinae</taxon>
        <taxon>Oryza</taxon>
        <taxon>Oryza sativa</taxon>
    </lineage>
</organism>
<keyword evidence="5" id="KW-0723">Serine/threonine-protein kinase</keyword>
<dbReference type="Pfam" id="PF07714">
    <property type="entry name" value="PK_Tyr_Ser-Thr"/>
    <property type="match status" value="1"/>
</dbReference>
<dbReference type="CDD" id="cd06899">
    <property type="entry name" value="lectin_legume_LecRK_Arcelin_ConA"/>
    <property type="match status" value="1"/>
</dbReference>
<keyword evidence="10 17" id="KW-0547">Nucleotide-binding</keyword>
<evidence type="ECO:0000256" key="13">
    <source>
        <dbReference type="ARBA" id="ARBA00022989"/>
    </source>
</evidence>
<dbReference type="FunFam" id="3.30.200.20:FF:000811">
    <property type="entry name" value="L-type lectin-domain containing receptor kinase V.9"/>
    <property type="match status" value="1"/>
</dbReference>
<feature type="transmembrane region" description="Helical" evidence="18">
    <location>
        <begin position="297"/>
        <end position="318"/>
    </location>
</feature>
<dbReference type="InterPro" id="IPR050528">
    <property type="entry name" value="L-type_Lectin-RKs"/>
</dbReference>
<dbReference type="GO" id="GO:0051707">
    <property type="term" value="P:response to other organism"/>
    <property type="evidence" value="ECO:0007669"/>
    <property type="project" value="UniProtKB-ARBA"/>
</dbReference>
<dbReference type="PROSITE" id="PS50011">
    <property type="entry name" value="PROTEIN_KINASE_DOM"/>
    <property type="match status" value="1"/>
</dbReference>
<keyword evidence="8" id="KW-0732">Signal</keyword>
<feature type="binding site" evidence="17">
    <location>
        <position position="382"/>
    </location>
    <ligand>
        <name>ATP</name>
        <dbReference type="ChEBI" id="CHEBI:30616"/>
    </ligand>
</feature>
<dbReference type="HOGENOM" id="CLU_000288_62_3_1"/>
<keyword evidence="7 18" id="KW-0812">Transmembrane</keyword>
<comment type="similarity">
    <text evidence="3">In the C-terminal section; belongs to the protein kinase superfamily. Ser/Thr protein kinase family.</text>
</comment>
<dbReference type="Pfam" id="PF00139">
    <property type="entry name" value="Lectin_legB"/>
    <property type="match status" value="1"/>
</dbReference>
<evidence type="ECO:0000256" key="7">
    <source>
        <dbReference type="ARBA" id="ARBA00022692"/>
    </source>
</evidence>
<evidence type="ECO:0000256" key="3">
    <source>
        <dbReference type="ARBA" id="ARBA00010217"/>
    </source>
</evidence>
<comment type="similarity">
    <text evidence="2">In the N-terminal section; belongs to the leguminous lectin family.</text>
</comment>
<dbReference type="EC" id="2.7.11.1" evidence="4"/>
<proteinExistence type="inferred from homology"/>
<evidence type="ECO:0000259" key="19">
    <source>
        <dbReference type="PROSITE" id="PS50011"/>
    </source>
</evidence>
<evidence type="ECO:0000256" key="12">
    <source>
        <dbReference type="ARBA" id="ARBA00022840"/>
    </source>
</evidence>
<comment type="subcellular location">
    <subcellularLocation>
        <location evidence="1">Membrane</location>
        <topology evidence="1">Single-pass type I membrane protein</topology>
    </subcellularLocation>
</comment>
<keyword evidence="12 17" id="KW-0067">ATP-binding</keyword>
<sequence>MAEKKGVGSLLPGLAVVLVGFVVGGAGSDDRFVYAGFTGAPLALDGTAAITASGLLELTNGTAQLKAHAVHPAALRFHGGGGGGCAVRSFSTSFVFGIIPPYSDLSGHGIVFFVGKNNFTAALPSQYLGLLNSTNNGNTTNHIFGVELDTIVSSEFQDPNDNHVGIDINSLKSVAVNTAGYYDDKTGAFHDLSLISGKAMQVWVDYDGATTQISVFMAPLKMSKPTRPLVSAVYNLSQVLVDPVYVGFSSATGTVRSRHYVLGWSFAMDGPAPAIDIAMLPKLPFYGTKARSKVLDIVLPIATAVFVLGVVVVVVLLVRRRLKYAELREDWEVEFGPHRFTYKDLFRATEGFKAKMLLGIGGFGRVYKGVLPKSNMEVAIKKVSHESRQGIKEFIAEVVSIGRLRHRNLVQLLGYCRRKGELILVYDYMPNGSLDKYLYDDKNKPTLDWTQSEMNGRLGDFGLARLYDHGADPQTTHVVGTMGYLAPELARSGKASPLTDVFAFGAFLLEVTCGRRPVEQAMQDNQLMLVDWVLEHWQKGSLTKVIDARLHGNYNIDEAILVLKLGLLCSHPLPGARPSMRQVVQYLEGDMPFPELTPTHLSFSMLALMQNEGFDSFVMSTSLPSETMMTIGTMSGLSGGR</sequence>
<dbReference type="SUPFAM" id="SSF49899">
    <property type="entry name" value="Concanavalin A-like lectins/glucanases"/>
    <property type="match status" value="1"/>
</dbReference>
<name>A3AN43_ORYSJ</name>
<dbReference type="GO" id="GO:0030246">
    <property type="term" value="F:carbohydrate binding"/>
    <property type="evidence" value="ECO:0007669"/>
    <property type="project" value="UniProtKB-KW"/>
</dbReference>
<evidence type="ECO:0000256" key="6">
    <source>
        <dbReference type="ARBA" id="ARBA00022679"/>
    </source>
</evidence>
<dbReference type="InterPro" id="IPR001220">
    <property type="entry name" value="Legume_lectin_dom"/>
</dbReference>
<keyword evidence="11" id="KW-0418">Kinase</keyword>
<evidence type="ECO:0000256" key="4">
    <source>
        <dbReference type="ARBA" id="ARBA00012513"/>
    </source>
</evidence>
<evidence type="ECO:0000256" key="2">
    <source>
        <dbReference type="ARBA" id="ARBA00008536"/>
    </source>
</evidence>
<keyword evidence="15" id="KW-0675">Receptor</keyword>
<dbReference type="EMBL" id="CM000140">
    <property type="protein sequence ID" value="EAZ28732.1"/>
    <property type="molecule type" value="Genomic_DNA"/>
</dbReference>
<evidence type="ECO:0000256" key="14">
    <source>
        <dbReference type="ARBA" id="ARBA00023136"/>
    </source>
</evidence>
<dbReference type="PROSITE" id="PS00107">
    <property type="entry name" value="PROTEIN_KINASE_ATP"/>
    <property type="match status" value="1"/>
</dbReference>
<dbReference type="Gene3D" id="3.30.200.20">
    <property type="entry name" value="Phosphorylase Kinase, domain 1"/>
    <property type="match status" value="1"/>
</dbReference>
<protein>
    <recommendedName>
        <fullName evidence="4">non-specific serine/threonine protein kinase</fullName>
        <ecNumber evidence="4">2.7.11.1</ecNumber>
    </recommendedName>
</protein>
<dbReference type="Gene3D" id="1.10.510.10">
    <property type="entry name" value="Transferase(Phosphotransferase) domain 1"/>
    <property type="match status" value="1"/>
</dbReference>
<dbReference type="InterPro" id="IPR013320">
    <property type="entry name" value="ConA-like_dom_sf"/>
</dbReference>
<dbReference type="FunFam" id="2.60.120.200:FF:000051">
    <property type="entry name" value="L-type lectin-domain containing receptor kinase V.9"/>
    <property type="match status" value="1"/>
</dbReference>
<evidence type="ECO:0000256" key="16">
    <source>
        <dbReference type="ARBA" id="ARBA00023180"/>
    </source>
</evidence>
<evidence type="ECO:0000256" key="9">
    <source>
        <dbReference type="ARBA" id="ARBA00022734"/>
    </source>
</evidence>
<dbReference type="FunFam" id="1.10.510.10:FF:000517">
    <property type="entry name" value="Putative receptor kinase Lecrk"/>
    <property type="match status" value="1"/>
</dbReference>
<dbReference type="GO" id="GO:0006952">
    <property type="term" value="P:defense response"/>
    <property type="evidence" value="ECO:0007669"/>
    <property type="project" value="UniProtKB-ARBA"/>
</dbReference>
<dbReference type="InterPro" id="IPR001245">
    <property type="entry name" value="Ser-Thr/Tyr_kinase_cat_dom"/>
</dbReference>
<dbReference type="GO" id="GO:0005524">
    <property type="term" value="F:ATP binding"/>
    <property type="evidence" value="ECO:0007669"/>
    <property type="project" value="UniProtKB-UniRule"/>
</dbReference>
<dbReference type="Pfam" id="PF00069">
    <property type="entry name" value="Pkinase"/>
    <property type="match status" value="1"/>
</dbReference>
<evidence type="ECO:0000256" key="1">
    <source>
        <dbReference type="ARBA" id="ARBA00004479"/>
    </source>
</evidence>
<evidence type="ECO:0000256" key="17">
    <source>
        <dbReference type="PROSITE-ProRule" id="PRU10141"/>
    </source>
</evidence>
<evidence type="ECO:0000256" key="5">
    <source>
        <dbReference type="ARBA" id="ARBA00022527"/>
    </source>
</evidence>
<dbReference type="GO" id="GO:0016020">
    <property type="term" value="C:membrane"/>
    <property type="evidence" value="ECO:0007669"/>
    <property type="project" value="UniProtKB-SubCell"/>
</dbReference>
<dbReference type="InterPro" id="IPR000719">
    <property type="entry name" value="Prot_kinase_dom"/>
</dbReference>
<accession>A3AN43</accession>
<evidence type="ECO:0000256" key="10">
    <source>
        <dbReference type="ARBA" id="ARBA00022741"/>
    </source>
</evidence>
<keyword evidence="9" id="KW-0430">Lectin</keyword>
<evidence type="ECO:0000256" key="8">
    <source>
        <dbReference type="ARBA" id="ARBA00022729"/>
    </source>
</evidence>
<dbReference type="SUPFAM" id="SSF56112">
    <property type="entry name" value="Protein kinase-like (PK-like)"/>
    <property type="match status" value="1"/>
</dbReference>
<evidence type="ECO:0000256" key="15">
    <source>
        <dbReference type="ARBA" id="ARBA00023170"/>
    </source>
</evidence>
<dbReference type="GO" id="GO:0004674">
    <property type="term" value="F:protein serine/threonine kinase activity"/>
    <property type="evidence" value="ECO:0007669"/>
    <property type="project" value="UniProtKB-KW"/>
</dbReference>
<keyword evidence="13 18" id="KW-1133">Transmembrane helix</keyword>
<keyword evidence="6" id="KW-0808">Transferase</keyword>
<keyword evidence="16" id="KW-0325">Glycoprotein</keyword>
<reference evidence="20" key="1">
    <citation type="journal article" date="2005" name="PLoS Biol.">
        <title>The genomes of Oryza sativa: a history of duplications.</title>
        <authorList>
            <person name="Yu J."/>
            <person name="Wang J."/>
            <person name="Lin W."/>
            <person name="Li S."/>
            <person name="Li H."/>
            <person name="Zhou J."/>
            <person name="Ni P."/>
            <person name="Dong W."/>
            <person name="Hu S."/>
            <person name="Zeng C."/>
            <person name="Zhang J."/>
            <person name="Zhang Y."/>
            <person name="Li R."/>
            <person name="Xu Z."/>
            <person name="Li S."/>
            <person name="Li X."/>
            <person name="Zheng H."/>
            <person name="Cong L."/>
            <person name="Lin L."/>
            <person name="Yin J."/>
            <person name="Geng J."/>
            <person name="Li G."/>
            <person name="Shi J."/>
            <person name="Liu J."/>
            <person name="Lv H."/>
            <person name="Li J."/>
            <person name="Wang J."/>
            <person name="Deng Y."/>
            <person name="Ran L."/>
            <person name="Shi X."/>
            <person name="Wang X."/>
            <person name="Wu Q."/>
            <person name="Li C."/>
            <person name="Ren X."/>
            <person name="Wang J."/>
            <person name="Wang X."/>
            <person name="Li D."/>
            <person name="Liu D."/>
            <person name="Zhang X."/>
            <person name="Ji Z."/>
            <person name="Zhao W."/>
            <person name="Sun Y."/>
            <person name="Zhang Z."/>
            <person name="Bao J."/>
            <person name="Han Y."/>
            <person name="Dong L."/>
            <person name="Ji J."/>
            <person name="Chen P."/>
            <person name="Wu S."/>
            <person name="Liu J."/>
            <person name="Xiao Y."/>
            <person name="Bu D."/>
            <person name="Tan J."/>
            <person name="Yang L."/>
            <person name="Ye C."/>
            <person name="Zhang J."/>
            <person name="Xu J."/>
            <person name="Zhou Y."/>
            <person name="Yu Y."/>
            <person name="Zhang B."/>
            <person name="Zhuang S."/>
            <person name="Wei H."/>
            <person name="Liu B."/>
            <person name="Lei M."/>
            <person name="Yu H."/>
            <person name="Li Y."/>
            <person name="Xu H."/>
            <person name="Wei S."/>
            <person name="He X."/>
            <person name="Fang L."/>
            <person name="Zhang Z."/>
            <person name="Zhang Y."/>
            <person name="Huang X."/>
            <person name="Su Z."/>
            <person name="Tong W."/>
            <person name="Li J."/>
            <person name="Tong Z."/>
            <person name="Li S."/>
            <person name="Ye J."/>
            <person name="Wang L."/>
            <person name="Fang L."/>
            <person name="Lei T."/>
            <person name="Chen C."/>
            <person name="Chen H."/>
            <person name="Xu Z."/>
            <person name="Li H."/>
            <person name="Huang H."/>
            <person name="Zhang F."/>
            <person name="Xu H."/>
            <person name="Li N."/>
            <person name="Zhao C."/>
            <person name="Li S."/>
            <person name="Dong L."/>
            <person name="Huang Y."/>
            <person name="Li L."/>
            <person name="Xi Y."/>
            <person name="Qi Q."/>
            <person name="Li W."/>
            <person name="Zhang B."/>
            <person name="Hu W."/>
            <person name="Zhang Y."/>
            <person name="Tian X."/>
            <person name="Jiao Y."/>
            <person name="Liang X."/>
            <person name="Jin J."/>
            <person name="Gao L."/>
            <person name="Zheng W."/>
            <person name="Hao B."/>
            <person name="Liu S."/>
            <person name="Wang W."/>
            <person name="Yuan L."/>
            <person name="Cao M."/>
            <person name="McDermott J."/>
            <person name="Samudrala R."/>
            <person name="Wang J."/>
            <person name="Wong G.K."/>
            <person name="Yang H."/>
        </authorList>
    </citation>
    <scope>NUCLEOTIDE SEQUENCE [LARGE SCALE GENOMIC DNA]</scope>
</reference>
<reference evidence="20" key="2">
    <citation type="submission" date="2008-12" db="EMBL/GenBank/DDBJ databases">
        <title>Improved gene annotation of the rice (Oryza sativa) genomes.</title>
        <authorList>
            <person name="Wang J."/>
            <person name="Li R."/>
            <person name="Fan W."/>
            <person name="Huang Q."/>
            <person name="Zhang J."/>
            <person name="Zhou Y."/>
            <person name="Hu Y."/>
            <person name="Zi S."/>
            <person name="Li J."/>
            <person name="Ni P."/>
            <person name="Zheng H."/>
            <person name="Zhang Y."/>
            <person name="Zhao M."/>
            <person name="Hao Q."/>
            <person name="McDermott J."/>
            <person name="Samudrala R."/>
            <person name="Kristiansen K."/>
            <person name="Wong G.K.-S."/>
        </authorList>
    </citation>
    <scope>NUCLEOTIDE SEQUENCE</scope>
</reference>
<feature type="domain" description="Protein kinase" evidence="19">
    <location>
        <begin position="352"/>
        <end position="594"/>
    </location>
</feature>
<dbReference type="AlphaFoldDB" id="A3AN43"/>